<dbReference type="GO" id="GO:0006542">
    <property type="term" value="P:glutamine biosynthetic process"/>
    <property type="evidence" value="ECO:0007669"/>
    <property type="project" value="TreeGrafter"/>
</dbReference>
<evidence type="ECO:0000256" key="1">
    <source>
        <dbReference type="ARBA" id="ARBA00009897"/>
    </source>
</evidence>
<evidence type="ECO:0000256" key="3">
    <source>
        <dbReference type="PROSITE-ProRule" id="PRU01331"/>
    </source>
</evidence>
<accession>A0A2I2KVC7</accession>
<dbReference type="PROSITE" id="PS51987">
    <property type="entry name" value="GS_CATALYTIC"/>
    <property type="match status" value="1"/>
</dbReference>
<evidence type="ECO:0000256" key="4">
    <source>
        <dbReference type="RuleBase" id="RU000384"/>
    </source>
</evidence>
<organism evidence="6 7">
    <name type="scientific">Frankia canadensis</name>
    <dbReference type="NCBI Taxonomy" id="1836972"/>
    <lineage>
        <taxon>Bacteria</taxon>
        <taxon>Bacillati</taxon>
        <taxon>Actinomycetota</taxon>
        <taxon>Actinomycetes</taxon>
        <taxon>Frankiales</taxon>
        <taxon>Frankiaceae</taxon>
        <taxon>Frankia</taxon>
    </lineage>
</organism>
<dbReference type="Pfam" id="PF00120">
    <property type="entry name" value="Gln-synt_C"/>
    <property type="match status" value="1"/>
</dbReference>
<gene>
    <name evidence="6" type="ORF">FRACA_3500001</name>
</gene>
<proteinExistence type="inferred from homology"/>
<dbReference type="SUPFAM" id="SSF55931">
    <property type="entry name" value="Glutamine synthetase/guanido kinase"/>
    <property type="match status" value="1"/>
</dbReference>
<feature type="domain" description="GS catalytic" evidence="5">
    <location>
        <begin position="1"/>
        <end position="194"/>
    </location>
</feature>
<name>A0A2I2KVC7_9ACTN</name>
<dbReference type="AlphaFoldDB" id="A0A2I2KVC7"/>
<dbReference type="PANTHER" id="PTHR43785:SF12">
    <property type="entry name" value="TYPE-1 GLUTAMINE SYNTHETASE 2"/>
    <property type="match status" value="1"/>
</dbReference>
<keyword evidence="2" id="KW-0436">Ligase</keyword>
<dbReference type="PANTHER" id="PTHR43785">
    <property type="entry name" value="GAMMA-GLUTAMYLPUTRESCINE SYNTHETASE"/>
    <property type="match status" value="1"/>
</dbReference>
<evidence type="ECO:0000313" key="7">
    <source>
        <dbReference type="Proteomes" id="UP000234331"/>
    </source>
</evidence>
<comment type="similarity">
    <text evidence="1 3 4">Belongs to the glutamine synthetase family.</text>
</comment>
<dbReference type="EMBL" id="FZMO01000280">
    <property type="protein sequence ID" value="SNQ49611.1"/>
    <property type="molecule type" value="Genomic_DNA"/>
</dbReference>
<reference evidence="6 7" key="1">
    <citation type="submission" date="2017-06" db="EMBL/GenBank/DDBJ databases">
        <authorList>
            <person name="Kim H.J."/>
            <person name="Triplett B.A."/>
        </authorList>
    </citation>
    <scope>NUCLEOTIDE SEQUENCE [LARGE SCALE GENOMIC DNA]</scope>
    <source>
        <strain evidence="6">FRACA_ARgP5</strain>
    </source>
</reference>
<dbReference type="InterPro" id="IPR014746">
    <property type="entry name" value="Gln_synth/guanido_kin_cat_dom"/>
</dbReference>
<sequence>MNLMGGGDGPVGLTAAGEAFAAGILGHLPALMALGAPSVASYLRLAPSRWAGVYACWGAENREAALRMIPGPPAAAGRAANLEIKCFDLAANPYLVVAGLLAAGRAGLEARARLPPPVDVDPATLAPAERDRRGISRLPTNLADAVTAFEADDVLRAALGEELHDTVATVRRAEIDRFAGADAEAVVAATRWRY</sequence>
<protein>
    <submittedName>
        <fullName evidence="6">Glutamine synthetase</fullName>
    </submittedName>
</protein>
<evidence type="ECO:0000313" key="6">
    <source>
        <dbReference type="EMBL" id="SNQ49611.1"/>
    </source>
</evidence>
<dbReference type="InterPro" id="IPR008146">
    <property type="entry name" value="Gln_synth_cat_dom"/>
</dbReference>
<dbReference type="GO" id="GO:0004356">
    <property type="term" value="F:glutamine synthetase activity"/>
    <property type="evidence" value="ECO:0007669"/>
    <property type="project" value="InterPro"/>
</dbReference>
<evidence type="ECO:0000256" key="2">
    <source>
        <dbReference type="ARBA" id="ARBA00022598"/>
    </source>
</evidence>
<dbReference type="Proteomes" id="UP000234331">
    <property type="component" value="Unassembled WGS sequence"/>
</dbReference>
<keyword evidence="7" id="KW-1185">Reference proteome</keyword>
<evidence type="ECO:0000259" key="5">
    <source>
        <dbReference type="PROSITE" id="PS51987"/>
    </source>
</evidence>
<dbReference type="Gene3D" id="3.30.590.10">
    <property type="entry name" value="Glutamine synthetase/guanido kinase, catalytic domain"/>
    <property type="match status" value="1"/>
</dbReference>